<evidence type="ECO:0000256" key="4">
    <source>
        <dbReference type="RuleBase" id="RU004508"/>
    </source>
</evidence>
<keyword evidence="5" id="KW-0032">Aminotransferase</keyword>
<organism evidence="5 6">
    <name type="scientific">Bordetella trematum</name>
    <dbReference type="NCBI Taxonomy" id="123899"/>
    <lineage>
        <taxon>Bacteria</taxon>
        <taxon>Pseudomonadati</taxon>
        <taxon>Pseudomonadota</taxon>
        <taxon>Betaproteobacteria</taxon>
        <taxon>Burkholderiales</taxon>
        <taxon>Alcaligenaceae</taxon>
        <taxon>Bordetella</taxon>
    </lineage>
</organism>
<dbReference type="GeneID" id="56587768"/>
<proteinExistence type="inferred from homology"/>
<evidence type="ECO:0000313" key="6">
    <source>
        <dbReference type="Proteomes" id="UP000076825"/>
    </source>
</evidence>
<feature type="active site" description="Proton acceptor" evidence="2">
    <location>
        <position position="179"/>
    </location>
</feature>
<sequence>MSWPIYASDEIDAVLDVLRRGQGNAWSGPDVAAFEAAYAAYVGVPHAVALSNGTVALELGLRALGIGPGDEVLVTARSFMASASAIVAVGARPVFADVDADSQNVTVSTLEAVRTARTRAVVLVHLAGWMCEMDGILVWAARHGLKVLEDCAQAHGATYQGRPAGSFGHAAAWSFCQDKIISTGGEGGMLTTADPEVWRTVWMLKDHGKSPERMALAEPGPHFRWVHERFGTNARMTAMQAAIGRLQLGKCTAWVAGRQARAERLFDAAARHPALRVPLPPAHLSHAYYRAYVFVRPEHLRRGWTRDRLLLALQQQGVRCFQGSCPEIYREAAFMRAGLGPARTLPVARQLGLTGLTFPVDPGQGESEQQVRLKALDRVMHLASR</sequence>
<dbReference type="Proteomes" id="UP000076825">
    <property type="component" value="Chromosome 1"/>
</dbReference>
<dbReference type="RefSeq" id="WP_063491604.1">
    <property type="nucleotide sequence ID" value="NZ_CP016340.1"/>
</dbReference>
<dbReference type="GO" id="GO:0030170">
    <property type="term" value="F:pyridoxal phosphate binding"/>
    <property type="evidence" value="ECO:0007669"/>
    <property type="project" value="TreeGrafter"/>
</dbReference>
<reference evidence="5 6" key="1">
    <citation type="submission" date="2016-04" db="EMBL/GenBank/DDBJ databases">
        <authorList>
            <consortium name="Pathogen Informatics"/>
        </authorList>
    </citation>
    <scope>NUCLEOTIDE SEQUENCE [LARGE SCALE GENOMIC DNA]</scope>
    <source>
        <strain evidence="5 6">H044680328</strain>
    </source>
</reference>
<dbReference type="EMBL" id="LT546645">
    <property type="protein sequence ID" value="SAI67631.1"/>
    <property type="molecule type" value="Genomic_DNA"/>
</dbReference>
<dbReference type="PANTHER" id="PTHR30244">
    <property type="entry name" value="TRANSAMINASE"/>
    <property type="match status" value="1"/>
</dbReference>
<dbReference type="GO" id="GO:0008483">
    <property type="term" value="F:transaminase activity"/>
    <property type="evidence" value="ECO:0007669"/>
    <property type="project" value="UniProtKB-KW"/>
</dbReference>
<dbReference type="CDD" id="cd00616">
    <property type="entry name" value="AHBA_syn"/>
    <property type="match status" value="1"/>
</dbReference>
<dbReference type="PANTHER" id="PTHR30244:SF34">
    <property type="entry name" value="DTDP-4-AMINO-4,6-DIDEOXYGALACTOSE TRANSAMINASE"/>
    <property type="match status" value="1"/>
</dbReference>
<dbReference type="InterPro" id="IPR015421">
    <property type="entry name" value="PyrdxlP-dep_Trfase_major"/>
</dbReference>
<dbReference type="InterPro" id="IPR015424">
    <property type="entry name" value="PyrdxlP-dep_Trfase"/>
</dbReference>
<dbReference type="KEGG" id="btrm:SAMEA390648700826"/>
<keyword evidence="3 4" id="KW-0663">Pyridoxal phosphate</keyword>
<keyword evidence="6" id="KW-1185">Reference proteome</keyword>
<evidence type="ECO:0000256" key="2">
    <source>
        <dbReference type="PIRSR" id="PIRSR000390-1"/>
    </source>
</evidence>
<dbReference type="Pfam" id="PF01041">
    <property type="entry name" value="DegT_DnrJ_EryC1"/>
    <property type="match status" value="1"/>
</dbReference>
<dbReference type="SUPFAM" id="SSF53383">
    <property type="entry name" value="PLP-dependent transferases"/>
    <property type="match status" value="1"/>
</dbReference>
<dbReference type="InterPro" id="IPR015422">
    <property type="entry name" value="PyrdxlP-dep_Trfase_small"/>
</dbReference>
<dbReference type="STRING" id="123899.SAMEA3906487_00826"/>
<keyword evidence="5" id="KW-0808">Transferase</keyword>
<gene>
    <name evidence="5" type="primary">btrR</name>
    <name evidence="5" type="ORF">SAMEA3906487_00826</name>
</gene>
<protein>
    <submittedName>
        <fullName evidence="5">Exopolysaccharide biosynthesis aminotransferase</fullName>
        <ecNumber evidence="5">2.6.1.-</ecNumber>
    </submittedName>
</protein>
<dbReference type="EC" id="2.6.1.-" evidence="5"/>
<dbReference type="OrthoDB" id="9804264at2"/>
<dbReference type="InterPro" id="IPR000653">
    <property type="entry name" value="DegT/StrS_aminotransferase"/>
</dbReference>
<evidence type="ECO:0000256" key="3">
    <source>
        <dbReference type="PIRSR" id="PIRSR000390-2"/>
    </source>
</evidence>
<feature type="modified residue" description="N6-(pyridoxal phosphate)lysine" evidence="3">
    <location>
        <position position="179"/>
    </location>
</feature>
<accession>A0A157QFT9</accession>
<dbReference type="eggNOG" id="COG0399">
    <property type="taxonomic scope" value="Bacteria"/>
</dbReference>
<dbReference type="Gene3D" id="3.90.1150.10">
    <property type="entry name" value="Aspartate Aminotransferase, domain 1"/>
    <property type="match status" value="1"/>
</dbReference>
<comment type="similarity">
    <text evidence="1 4">Belongs to the DegT/DnrJ/EryC1 family.</text>
</comment>
<name>A0A157QFT9_9BORD</name>
<dbReference type="PIRSF" id="PIRSF000390">
    <property type="entry name" value="PLP_StrS"/>
    <property type="match status" value="1"/>
</dbReference>
<dbReference type="GO" id="GO:0000271">
    <property type="term" value="P:polysaccharide biosynthetic process"/>
    <property type="evidence" value="ECO:0007669"/>
    <property type="project" value="TreeGrafter"/>
</dbReference>
<dbReference type="PATRIC" id="fig|123899.6.peg.799"/>
<dbReference type="AlphaFoldDB" id="A0A157QFT9"/>
<dbReference type="Gene3D" id="3.40.640.10">
    <property type="entry name" value="Type I PLP-dependent aspartate aminotransferase-like (Major domain)"/>
    <property type="match status" value="1"/>
</dbReference>
<evidence type="ECO:0000256" key="1">
    <source>
        <dbReference type="ARBA" id="ARBA00037999"/>
    </source>
</evidence>
<evidence type="ECO:0000313" key="5">
    <source>
        <dbReference type="EMBL" id="SAI67631.1"/>
    </source>
</evidence>